<organism evidence="2 3">
    <name type="scientific">Acinetobacter baumannii</name>
    <dbReference type="NCBI Taxonomy" id="470"/>
    <lineage>
        <taxon>Bacteria</taxon>
        <taxon>Pseudomonadati</taxon>
        <taxon>Pseudomonadota</taxon>
        <taxon>Gammaproteobacteria</taxon>
        <taxon>Moraxellales</taxon>
        <taxon>Moraxellaceae</taxon>
        <taxon>Acinetobacter</taxon>
        <taxon>Acinetobacter calcoaceticus/baumannii complex</taxon>
    </lineage>
</organism>
<evidence type="ECO:0000259" key="1">
    <source>
        <dbReference type="Pfam" id="PF20016"/>
    </source>
</evidence>
<accession>A0A1E3MBE1</accession>
<feature type="domain" description="Thoeris protein ThsA Macro" evidence="1">
    <location>
        <begin position="82"/>
        <end position="263"/>
    </location>
</feature>
<evidence type="ECO:0000313" key="3">
    <source>
        <dbReference type="Proteomes" id="UP000072389"/>
    </source>
</evidence>
<gene>
    <name evidence="2" type="ORF">AUO97_02175</name>
</gene>
<dbReference type="RefSeq" id="WP_005134880.1">
    <property type="nucleotide sequence ID" value="NZ_AP022238.1"/>
</dbReference>
<dbReference type="SUPFAM" id="SSF52949">
    <property type="entry name" value="Macro domain-like"/>
    <property type="match status" value="1"/>
</dbReference>
<dbReference type="Pfam" id="PF20016">
    <property type="entry name" value="ThsA_Macro"/>
    <property type="match status" value="1"/>
</dbReference>
<dbReference type="AlphaFoldDB" id="A0A1E3MBE1"/>
<dbReference type="InterPro" id="IPR043472">
    <property type="entry name" value="Macro_dom-like"/>
</dbReference>
<sequence>MNILIDLSTWRFWRHFFLQSLACGGGISAAIQFILIIFPEYAQKFQGLIPIILIFIVSTIFGLVRSWPRPIEMEYSAPKTKIKIIKGDLLDQDEHLVIGICNTFDTETPHIVSKKSLLGQSIDRLFGGDIKKLDELLNQALVGKSFENREPVKDGKNKQYPLGTVAIVEHSPRLIFFLAYCQMSDKNEAFGTVDSVWKSLLSLWTAQSERGNQHPISIPVIGGGQARMSSVLPAQDSIKLIVLSFMFASRKHKITDELRIIIQPNDYDRLDRMELQSFLASLRPS</sequence>
<proteinExistence type="predicted"/>
<name>A0A1E3MBE1_ACIBA</name>
<protein>
    <recommendedName>
        <fullName evidence="1">Thoeris protein ThsA Macro domain-containing protein</fullName>
    </recommendedName>
</protein>
<dbReference type="InterPro" id="IPR045535">
    <property type="entry name" value="ThsA_Macro"/>
</dbReference>
<dbReference type="EMBL" id="CP018664">
    <property type="protein sequence ID" value="APP29687.1"/>
    <property type="molecule type" value="Genomic_DNA"/>
</dbReference>
<reference evidence="2 3" key="1">
    <citation type="journal article" date="2014" name="Antimicrob. Agents Chemother.">
        <title>Triclosan can select for an AdeIJK-overexpressing mutant of Acinetobacter baumannii ATCC 17978 that displays reduced susceptibility to multiple antibiotics.</title>
        <authorList>
            <person name="Fernando D.M."/>
            <person name="Xu W."/>
            <person name="Loewen P.C."/>
            <person name="Zhanel G.G."/>
            <person name="Kumar A."/>
        </authorList>
    </citation>
    <scope>NUCLEOTIDE SEQUENCE [LARGE SCALE GENOMIC DNA]</scope>
    <source>
        <strain evidence="3">ATCC 17978</strain>
    </source>
</reference>
<evidence type="ECO:0000313" key="2">
    <source>
        <dbReference type="EMBL" id="APP29687.1"/>
    </source>
</evidence>
<dbReference type="Proteomes" id="UP000072389">
    <property type="component" value="Chromosome"/>
</dbReference>